<accession>A0A386HQ37</accession>
<keyword evidence="2" id="KW-1185">Reference proteome</keyword>
<evidence type="ECO:0000313" key="1">
    <source>
        <dbReference type="EMBL" id="AYD47600.1"/>
    </source>
</evidence>
<dbReference type="KEGG" id="ark:D6B99_08270"/>
<dbReference type="EMBL" id="CP032489">
    <property type="protein sequence ID" value="AYD47600.1"/>
    <property type="molecule type" value="Genomic_DNA"/>
</dbReference>
<dbReference type="InterPro" id="IPR023393">
    <property type="entry name" value="START-like_dom_sf"/>
</dbReference>
<dbReference type="RefSeq" id="WP_119986897.1">
    <property type="nucleotide sequence ID" value="NZ_CP032489.1"/>
</dbReference>
<sequence length="148" mass="17121">MTNKSFTTAILVDQSPAEVFNAINKPQEWWSNSIKGNPEKLNEEWNYNFGDNHITKLKTIELIPNQKVVWLVEENHFKNASDQSEWVGNRITFDISKQGNKTELVFTQIGLVPTYNCYKSCEWAWTGFIEKSLQSLITTGNGQLTWFQ</sequence>
<proteinExistence type="predicted"/>
<dbReference type="Proteomes" id="UP000266118">
    <property type="component" value="Chromosome"/>
</dbReference>
<organism evidence="1 2">
    <name type="scientific">Arachidicoccus soli</name>
    <dbReference type="NCBI Taxonomy" id="2341117"/>
    <lineage>
        <taxon>Bacteria</taxon>
        <taxon>Pseudomonadati</taxon>
        <taxon>Bacteroidota</taxon>
        <taxon>Chitinophagia</taxon>
        <taxon>Chitinophagales</taxon>
        <taxon>Chitinophagaceae</taxon>
        <taxon>Arachidicoccus</taxon>
    </lineage>
</organism>
<protein>
    <submittedName>
        <fullName evidence="1">SRPBCC domain-containing protein</fullName>
    </submittedName>
</protein>
<dbReference type="Gene3D" id="3.30.530.20">
    <property type="match status" value="1"/>
</dbReference>
<dbReference type="AlphaFoldDB" id="A0A386HQ37"/>
<dbReference type="OrthoDB" id="287565at2"/>
<dbReference type="SUPFAM" id="SSF55961">
    <property type="entry name" value="Bet v1-like"/>
    <property type="match status" value="1"/>
</dbReference>
<name>A0A386HQ37_9BACT</name>
<gene>
    <name evidence="1" type="ORF">D6B99_08270</name>
</gene>
<reference evidence="1 2" key="1">
    <citation type="submission" date="2018-09" db="EMBL/GenBank/DDBJ databases">
        <title>Arachidicoccus sp. nov., a bacterium isolated from soil.</title>
        <authorList>
            <person name="Weon H.-Y."/>
            <person name="Kwon S.-W."/>
            <person name="Lee S.A."/>
        </authorList>
    </citation>
    <scope>NUCLEOTIDE SEQUENCE [LARGE SCALE GENOMIC DNA]</scope>
    <source>
        <strain evidence="1 2">KIS59-12</strain>
    </source>
</reference>
<evidence type="ECO:0000313" key="2">
    <source>
        <dbReference type="Proteomes" id="UP000266118"/>
    </source>
</evidence>